<dbReference type="FunFam" id="3.30.230.10:FF:000002">
    <property type="entry name" value="30S ribosomal protein S5"/>
    <property type="match status" value="1"/>
</dbReference>
<gene>
    <name evidence="8" type="primary">rpsE</name>
    <name evidence="11" type="ORF">phytr_7800</name>
</gene>
<dbReference type="PANTHER" id="PTHR48277">
    <property type="entry name" value="MITOCHONDRIAL RIBOSOMAL PROTEIN S5"/>
    <property type="match status" value="1"/>
</dbReference>
<dbReference type="GO" id="GO:0015935">
    <property type="term" value="C:small ribosomal subunit"/>
    <property type="evidence" value="ECO:0007669"/>
    <property type="project" value="InterPro"/>
</dbReference>
<keyword evidence="3 8" id="KW-0699">rRNA-binding</keyword>
<keyword evidence="5 8" id="KW-0689">Ribosomal protein</keyword>
<dbReference type="SUPFAM" id="SSF54768">
    <property type="entry name" value="dsRNA-binding domain-like"/>
    <property type="match status" value="1"/>
</dbReference>
<evidence type="ECO:0000256" key="3">
    <source>
        <dbReference type="ARBA" id="ARBA00022730"/>
    </source>
</evidence>
<dbReference type="Proteomes" id="UP000241762">
    <property type="component" value="Chromosome"/>
</dbReference>
<comment type="subunit">
    <text evidence="8">Part of the 30S ribosomal subunit. Contacts proteins S4 and S8.</text>
</comment>
<protein>
    <recommendedName>
        <fullName evidence="7 8">Small ribosomal subunit protein uS5</fullName>
    </recommendedName>
</protein>
<dbReference type="InterPro" id="IPR018192">
    <property type="entry name" value="Ribosomal_uS5_N_CS"/>
</dbReference>
<evidence type="ECO:0000313" key="11">
    <source>
        <dbReference type="EMBL" id="AVP87716.1"/>
    </source>
</evidence>
<comment type="function">
    <text evidence="1 8">Located at the back of the 30S subunit body where it stabilizes the conformation of the head with respect to the body.</text>
</comment>
<dbReference type="InterPro" id="IPR000851">
    <property type="entry name" value="Ribosomal_uS5"/>
</dbReference>
<evidence type="ECO:0000256" key="7">
    <source>
        <dbReference type="ARBA" id="ARBA00035255"/>
    </source>
</evidence>
<comment type="function">
    <text evidence="8">With S4 and S12 plays an important role in translational accuracy.</text>
</comment>
<keyword evidence="6 8" id="KW-0687">Ribonucleoprotein</keyword>
<proteinExistence type="inferred from homology"/>
<dbReference type="Gene3D" id="3.30.160.20">
    <property type="match status" value="1"/>
</dbReference>
<dbReference type="SUPFAM" id="SSF54211">
    <property type="entry name" value="Ribosomal protein S5 domain 2-like"/>
    <property type="match status" value="1"/>
</dbReference>
<dbReference type="PROSITE" id="PS00585">
    <property type="entry name" value="RIBOSOMAL_S5"/>
    <property type="match status" value="1"/>
</dbReference>
<dbReference type="InterPro" id="IPR013810">
    <property type="entry name" value="Ribosomal_uS5_N"/>
</dbReference>
<name>A0A2P1P8X8_9RICK</name>
<evidence type="ECO:0000259" key="10">
    <source>
        <dbReference type="PROSITE" id="PS50881"/>
    </source>
</evidence>
<evidence type="ECO:0000256" key="4">
    <source>
        <dbReference type="ARBA" id="ARBA00022884"/>
    </source>
</evidence>
<keyword evidence="4 8" id="KW-0694">RNA-binding</keyword>
<dbReference type="EMBL" id="CP027845">
    <property type="protein sequence ID" value="AVP87716.1"/>
    <property type="molecule type" value="Genomic_DNA"/>
</dbReference>
<dbReference type="KEGG" id="ptc:phytr_7800"/>
<evidence type="ECO:0000256" key="2">
    <source>
        <dbReference type="ARBA" id="ARBA00008945"/>
    </source>
</evidence>
<dbReference type="GO" id="GO:0019843">
    <property type="term" value="F:rRNA binding"/>
    <property type="evidence" value="ECO:0007669"/>
    <property type="project" value="UniProtKB-UniRule"/>
</dbReference>
<dbReference type="NCBIfam" id="TIGR01021">
    <property type="entry name" value="rpsE_bact"/>
    <property type="match status" value="1"/>
</dbReference>
<accession>A0A2P1P8X8</accession>
<dbReference type="GO" id="GO:0005737">
    <property type="term" value="C:cytoplasm"/>
    <property type="evidence" value="ECO:0007669"/>
    <property type="project" value="UniProtKB-ARBA"/>
</dbReference>
<dbReference type="AlphaFoldDB" id="A0A2P1P8X8"/>
<dbReference type="PROSITE" id="PS50881">
    <property type="entry name" value="S5_DSRBD"/>
    <property type="match status" value="1"/>
</dbReference>
<dbReference type="GO" id="GO:0006412">
    <property type="term" value="P:translation"/>
    <property type="evidence" value="ECO:0007669"/>
    <property type="project" value="UniProtKB-UniRule"/>
</dbReference>
<dbReference type="Pfam" id="PF00333">
    <property type="entry name" value="Ribosomal_S5"/>
    <property type="match status" value="1"/>
</dbReference>
<dbReference type="InterPro" id="IPR005712">
    <property type="entry name" value="Ribosomal_uS5_bac-type"/>
</dbReference>
<dbReference type="Pfam" id="PF03719">
    <property type="entry name" value="Ribosomal_S5_C"/>
    <property type="match status" value="1"/>
</dbReference>
<dbReference type="PANTHER" id="PTHR48277:SF1">
    <property type="entry name" value="MITOCHONDRIAL RIBOSOMAL PROTEIN S5"/>
    <property type="match status" value="1"/>
</dbReference>
<evidence type="ECO:0000256" key="8">
    <source>
        <dbReference type="HAMAP-Rule" id="MF_01307"/>
    </source>
</evidence>
<dbReference type="Gene3D" id="3.30.230.10">
    <property type="match status" value="1"/>
</dbReference>
<dbReference type="InterPro" id="IPR014721">
    <property type="entry name" value="Ribsml_uS5_D2-typ_fold_subgr"/>
</dbReference>
<dbReference type="OrthoDB" id="9809045at2"/>
<dbReference type="GO" id="GO:0003735">
    <property type="term" value="F:structural constituent of ribosome"/>
    <property type="evidence" value="ECO:0007669"/>
    <property type="project" value="UniProtKB-UniRule"/>
</dbReference>
<sequence length="169" mass="18166">MSSKNARDNTIIESLLEVRRVTKVSKGGRRFAFGALVVAGDGEGRVGYARRKAKEVSDAREKASKAARRDMLRRKIPLYQGRTIHHDTFGRAGASSVMLKKAPPGTGIIAGGSMRALCHMVGIKDVVAKSLGSANVSNVVEATLRALLKLSSPRSIAERRGKKVNQLSV</sequence>
<evidence type="ECO:0000256" key="9">
    <source>
        <dbReference type="RuleBase" id="RU003823"/>
    </source>
</evidence>
<dbReference type="InterPro" id="IPR005324">
    <property type="entry name" value="Ribosomal_uS5_C"/>
</dbReference>
<organism evidence="11 12">
    <name type="scientific">Candidatus Phycorickettsia trachydisci</name>
    <dbReference type="NCBI Taxonomy" id="2115978"/>
    <lineage>
        <taxon>Bacteria</taxon>
        <taxon>Pseudomonadati</taxon>
        <taxon>Pseudomonadota</taxon>
        <taxon>Alphaproteobacteria</taxon>
        <taxon>Rickettsiales</taxon>
        <taxon>Rickettsiaceae</taxon>
        <taxon>Candidatus Phycorickettsia</taxon>
    </lineage>
</organism>
<dbReference type="InterPro" id="IPR020568">
    <property type="entry name" value="Ribosomal_Su5_D2-typ_SF"/>
</dbReference>
<dbReference type="HAMAP" id="MF_01307_B">
    <property type="entry name" value="Ribosomal_uS5_B"/>
    <property type="match status" value="1"/>
</dbReference>
<reference evidence="11 12" key="1">
    <citation type="submission" date="2018-03" db="EMBL/GenBank/DDBJ databases">
        <title>A gene transfer event suggests a long-term partnership between eustigmatophyte algae and a novel lineage of endosymbiotic bacteria.</title>
        <authorList>
            <person name="Yurchenko T."/>
            <person name="Sevcikova T."/>
            <person name="Pribyl P."/>
            <person name="El Karkouri K."/>
            <person name="Klimes V."/>
            <person name="Amaral R."/>
            <person name="Zbrankova V."/>
            <person name="Kim E."/>
            <person name="Raoult D."/>
            <person name="Santos L.M.A."/>
            <person name="Elias M."/>
        </authorList>
    </citation>
    <scope>NUCLEOTIDE SEQUENCE [LARGE SCALE GENOMIC DNA]</scope>
    <source>
        <strain evidence="11">CCALA 838</strain>
    </source>
</reference>
<comment type="domain">
    <text evidence="8">The N-terminal domain interacts with the head of the 30S subunit; the C-terminal domain interacts with the body and contacts protein S4. The interaction surface between S4 and S5 is involved in control of translational fidelity.</text>
</comment>
<evidence type="ECO:0000256" key="5">
    <source>
        <dbReference type="ARBA" id="ARBA00022980"/>
    </source>
</evidence>
<evidence type="ECO:0000313" key="12">
    <source>
        <dbReference type="Proteomes" id="UP000241762"/>
    </source>
</evidence>
<evidence type="ECO:0000256" key="6">
    <source>
        <dbReference type="ARBA" id="ARBA00023274"/>
    </source>
</evidence>
<evidence type="ECO:0000256" key="1">
    <source>
        <dbReference type="ARBA" id="ARBA00003093"/>
    </source>
</evidence>
<keyword evidence="12" id="KW-1185">Reference proteome</keyword>
<feature type="domain" description="S5 DRBM" evidence="10">
    <location>
        <begin position="11"/>
        <end position="74"/>
    </location>
</feature>
<dbReference type="RefSeq" id="WP_106874566.1">
    <property type="nucleotide sequence ID" value="NZ_CP027845.1"/>
</dbReference>
<comment type="similarity">
    <text evidence="2 8 9">Belongs to the universal ribosomal protein uS5 family.</text>
</comment>